<keyword evidence="2" id="KW-0472">Membrane</keyword>
<dbReference type="InterPro" id="IPR000719">
    <property type="entry name" value="Prot_kinase_dom"/>
</dbReference>
<feature type="region of interest" description="Disordered" evidence="1">
    <location>
        <begin position="1"/>
        <end position="22"/>
    </location>
</feature>
<dbReference type="InterPro" id="IPR011009">
    <property type="entry name" value="Kinase-like_dom_sf"/>
</dbReference>
<dbReference type="SUPFAM" id="SSF56112">
    <property type="entry name" value="Protein kinase-like (PK-like)"/>
    <property type="match status" value="1"/>
</dbReference>
<comment type="caution">
    <text evidence="4">The sequence shown here is derived from an EMBL/GenBank/DDBJ whole genome shotgun (WGS) entry which is preliminary data.</text>
</comment>
<dbReference type="Gene3D" id="1.10.510.10">
    <property type="entry name" value="Transferase(Phosphotransferase) domain 1"/>
    <property type="match status" value="2"/>
</dbReference>
<feature type="region of interest" description="Disordered" evidence="1">
    <location>
        <begin position="104"/>
        <end position="131"/>
    </location>
</feature>
<keyword evidence="5" id="KW-1185">Reference proteome</keyword>
<protein>
    <recommendedName>
        <fullName evidence="3">Protein kinase domain-containing protein</fullName>
    </recommendedName>
</protein>
<dbReference type="OrthoDB" id="1046782at2759"/>
<keyword evidence="2" id="KW-1133">Transmembrane helix</keyword>
<dbReference type="Pfam" id="PF00069">
    <property type="entry name" value="Pkinase"/>
    <property type="match status" value="1"/>
</dbReference>
<dbReference type="EMBL" id="JAGMVJ010000002">
    <property type="protein sequence ID" value="KAH7093392.1"/>
    <property type="molecule type" value="Genomic_DNA"/>
</dbReference>
<organism evidence="4 5">
    <name type="scientific">Paraphoma chrysanthemicola</name>
    <dbReference type="NCBI Taxonomy" id="798071"/>
    <lineage>
        <taxon>Eukaryota</taxon>
        <taxon>Fungi</taxon>
        <taxon>Dikarya</taxon>
        <taxon>Ascomycota</taxon>
        <taxon>Pezizomycotina</taxon>
        <taxon>Dothideomycetes</taxon>
        <taxon>Pleosporomycetidae</taxon>
        <taxon>Pleosporales</taxon>
        <taxon>Pleosporineae</taxon>
        <taxon>Phaeosphaeriaceae</taxon>
        <taxon>Paraphoma</taxon>
    </lineage>
</organism>
<sequence length="766" mass="86836">MYLDEPKGKQQVMPQQETRGDIWAPNVSDTAFASHDPQPVLGHHFAAHASSSQPLESQPCVDPLEHDGLEQQRLHSRPQYLPASPANSEPFSPIIAKNQQLDSGRVTNRGTNPSNANNSSQVTQNEPGGTLIVRPLLKPRLRSQELLQNLLATFQGSKDKPSLTDAGSRQSWPRRLRFKKHPGSLRERLRAACEDSACEDSYMPEGRFIPASKLRKLVTHGSITEVLHTGTHDPLAIFPLRKKVKSICLEVKDHQKGISRLRTRSSSSLLRDRIEKAYRKVFAILVLVDRPTDIFDFVKEGICDANLPLHYTPRMESNNYCYSFTSKPATETPAWFQEWPLSVKRDFEVQQWLVLAPCFTDSMVKAQHFPFHRQAILPFVAWEKAAKQPGACGQVYKAMIHQDHHAFDDRVVPDGVVAVKKLALRDGDRYRNKITFEHEANILRSISRKDHLSNHLIQLLATFELSGQYYLIFPWAECDLEEFWEHVTPRPDLANWILTQCKGLAEALSTIHHYDTSTGTIIPHAPLIPPDRQGLDRTDSVHISLLGRHGDIKPNNILWFRREGRHGILKITDFGLADFTTENGARRKVNGYVPNTLTYRSPECDLPDGEISSQCDVWALGCVYLIFICWYFGGWSGVTRFQESRLMTDEYWHGTKTDSFFMIIRKEGKAPKAKVKPVVTQVIYEFGSRRDCPSAFGLLLDTIETKMLVVQKKANTQPAQSTLIVPNSRYARRASSGTIHHNVGDILNTCSQTTNRSRYSKLLMPP</sequence>
<evidence type="ECO:0000313" key="4">
    <source>
        <dbReference type="EMBL" id="KAH7093392.1"/>
    </source>
</evidence>
<dbReference type="CDD" id="cd00180">
    <property type="entry name" value="PKc"/>
    <property type="match status" value="1"/>
</dbReference>
<keyword evidence="2" id="KW-0812">Transmembrane</keyword>
<dbReference type="GO" id="GO:0004674">
    <property type="term" value="F:protein serine/threonine kinase activity"/>
    <property type="evidence" value="ECO:0007669"/>
    <property type="project" value="TreeGrafter"/>
</dbReference>
<feature type="transmembrane region" description="Helical" evidence="2">
    <location>
        <begin position="617"/>
        <end position="638"/>
    </location>
</feature>
<name>A0A8K0W332_9PLEO</name>
<dbReference type="PROSITE" id="PS50011">
    <property type="entry name" value="PROTEIN_KINASE_DOM"/>
    <property type="match status" value="1"/>
</dbReference>
<gene>
    <name evidence="4" type="ORF">FB567DRAFT_515245</name>
</gene>
<evidence type="ECO:0000259" key="3">
    <source>
        <dbReference type="PROSITE" id="PS50011"/>
    </source>
</evidence>
<feature type="compositionally biased region" description="Polar residues" evidence="1">
    <location>
        <begin position="104"/>
        <end position="127"/>
    </location>
</feature>
<evidence type="ECO:0000313" key="5">
    <source>
        <dbReference type="Proteomes" id="UP000813461"/>
    </source>
</evidence>
<dbReference type="AlphaFoldDB" id="A0A8K0W332"/>
<evidence type="ECO:0000256" key="2">
    <source>
        <dbReference type="SAM" id="Phobius"/>
    </source>
</evidence>
<dbReference type="PANTHER" id="PTHR24359:SF37">
    <property type="entry name" value="PROTEIN KINASE DOMAIN-CONTAINING PROTEIN"/>
    <property type="match status" value="1"/>
</dbReference>
<evidence type="ECO:0000256" key="1">
    <source>
        <dbReference type="SAM" id="MobiDB-lite"/>
    </source>
</evidence>
<dbReference type="SMART" id="SM00220">
    <property type="entry name" value="S_TKc"/>
    <property type="match status" value="1"/>
</dbReference>
<feature type="domain" description="Protein kinase" evidence="3">
    <location>
        <begin position="381"/>
        <end position="766"/>
    </location>
</feature>
<dbReference type="Proteomes" id="UP000813461">
    <property type="component" value="Unassembled WGS sequence"/>
</dbReference>
<dbReference type="GO" id="GO:0005524">
    <property type="term" value="F:ATP binding"/>
    <property type="evidence" value="ECO:0007669"/>
    <property type="project" value="InterPro"/>
</dbReference>
<dbReference type="PANTHER" id="PTHR24359">
    <property type="entry name" value="SERINE/THREONINE-PROTEIN KINASE SBK1"/>
    <property type="match status" value="1"/>
</dbReference>
<reference evidence="4" key="1">
    <citation type="journal article" date="2021" name="Nat. Commun.">
        <title>Genetic determinants of endophytism in the Arabidopsis root mycobiome.</title>
        <authorList>
            <person name="Mesny F."/>
            <person name="Miyauchi S."/>
            <person name="Thiergart T."/>
            <person name="Pickel B."/>
            <person name="Atanasova L."/>
            <person name="Karlsson M."/>
            <person name="Huettel B."/>
            <person name="Barry K.W."/>
            <person name="Haridas S."/>
            <person name="Chen C."/>
            <person name="Bauer D."/>
            <person name="Andreopoulos W."/>
            <person name="Pangilinan J."/>
            <person name="LaButti K."/>
            <person name="Riley R."/>
            <person name="Lipzen A."/>
            <person name="Clum A."/>
            <person name="Drula E."/>
            <person name="Henrissat B."/>
            <person name="Kohler A."/>
            <person name="Grigoriev I.V."/>
            <person name="Martin F.M."/>
            <person name="Hacquard S."/>
        </authorList>
    </citation>
    <scope>NUCLEOTIDE SEQUENCE</scope>
    <source>
        <strain evidence="4">MPI-SDFR-AT-0120</strain>
    </source>
</reference>
<proteinExistence type="predicted"/>
<accession>A0A8K0W332</accession>